<accession>A0A0F9AT27</accession>
<evidence type="ECO:0000313" key="1">
    <source>
        <dbReference type="EMBL" id="KKL12615.1"/>
    </source>
</evidence>
<dbReference type="EMBL" id="LAZR01041189">
    <property type="protein sequence ID" value="KKL12615.1"/>
    <property type="molecule type" value="Genomic_DNA"/>
</dbReference>
<dbReference type="AlphaFoldDB" id="A0A0F9AT27"/>
<protein>
    <submittedName>
        <fullName evidence="1">Uncharacterized protein</fullName>
    </submittedName>
</protein>
<reference evidence="1" key="1">
    <citation type="journal article" date="2015" name="Nature">
        <title>Complex archaea that bridge the gap between prokaryotes and eukaryotes.</title>
        <authorList>
            <person name="Spang A."/>
            <person name="Saw J.H."/>
            <person name="Jorgensen S.L."/>
            <person name="Zaremba-Niedzwiedzka K."/>
            <person name="Martijn J."/>
            <person name="Lind A.E."/>
            <person name="van Eijk R."/>
            <person name="Schleper C."/>
            <person name="Guy L."/>
            <person name="Ettema T.J."/>
        </authorList>
    </citation>
    <scope>NUCLEOTIDE SEQUENCE</scope>
</reference>
<organism evidence="1">
    <name type="scientific">marine sediment metagenome</name>
    <dbReference type="NCBI Taxonomy" id="412755"/>
    <lineage>
        <taxon>unclassified sequences</taxon>
        <taxon>metagenomes</taxon>
        <taxon>ecological metagenomes</taxon>
    </lineage>
</organism>
<comment type="caution">
    <text evidence="1">The sequence shown here is derived from an EMBL/GenBank/DDBJ whole genome shotgun (WGS) entry which is preliminary data.</text>
</comment>
<proteinExistence type="predicted"/>
<sequence>MGYFSNGTEGEIYENRYCSHCVHYHEEYGCPVLSAQMCWNYDECNKPDSLLHKMIPRAGSENQQCIFFQEV</sequence>
<gene>
    <name evidence="1" type="ORF">LCGC14_2533990</name>
</gene>
<name>A0A0F9AT27_9ZZZZ</name>